<dbReference type="RefSeq" id="WP_147825758.1">
    <property type="nucleotide sequence ID" value="NZ_BAAARG010000002.1"/>
</dbReference>
<dbReference type="AlphaFoldDB" id="A0A5C8HQ92"/>
<gene>
    <name evidence="1" type="ORF">FVP60_08090</name>
</gene>
<keyword evidence="2" id="KW-1185">Reference proteome</keyword>
<dbReference type="InterPro" id="IPR041164">
    <property type="entry name" value="LDcluster4"/>
</dbReference>
<evidence type="ECO:0000313" key="2">
    <source>
        <dbReference type="Proteomes" id="UP000321196"/>
    </source>
</evidence>
<dbReference type="GO" id="GO:0005829">
    <property type="term" value="C:cytosol"/>
    <property type="evidence" value="ECO:0007669"/>
    <property type="project" value="TreeGrafter"/>
</dbReference>
<dbReference type="SUPFAM" id="SSF102405">
    <property type="entry name" value="MCP/YpsA-like"/>
    <property type="match status" value="1"/>
</dbReference>
<evidence type="ECO:0000313" key="1">
    <source>
        <dbReference type="EMBL" id="TXK04623.1"/>
    </source>
</evidence>
<organism evidence="1 2">
    <name type="scientific">Microbacterium mitrae</name>
    <dbReference type="NCBI Taxonomy" id="664640"/>
    <lineage>
        <taxon>Bacteria</taxon>
        <taxon>Bacillati</taxon>
        <taxon>Actinomycetota</taxon>
        <taxon>Actinomycetes</taxon>
        <taxon>Micrococcales</taxon>
        <taxon>Microbacteriaceae</taxon>
        <taxon>Microbacterium</taxon>
    </lineage>
</organism>
<dbReference type="Proteomes" id="UP000321196">
    <property type="component" value="Unassembled WGS sequence"/>
</dbReference>
<sequence length="370" mass="39479">MTRHHIDIETLADFDHLVAHRETLSGVTMQSIDLRARTAELQRVSVLGALFLGCELAPGVSADLQSRGALVFPEIPAVPFDPYRTEPYSAAELYDAPTYAASFDARVYAWSRSQQQSPSIIGSIATALHDHAITESLGEALAAVPVRRRVGVMGGHGAVRGSDAYADAAHLGRGLARAGYTVFTGGGPGAMEAANLGAWLAPHEDDALPQALEILATAPTFEPDINAWANAAAAVRAQWPRTDDTVRSVGIPTWFYGHEPPNQFASVIAKYFANPLREATLLERCQGGIIYLAGAAGTVSEVFMDACENYYAASENTAPMVLVGREQWNSTLPAWPLLTALAAGRDMQAHLQLVDSTDDAIAYLLGASHA</sequence>
<dbReference type="PANTHER" id="PTHR43393:SF3">
    <property type="entry name" value="LYSINE DECARBOXYLASE-LIKE PROTEIN"/>
    <property type="match status" value="1"/>
</dbReference>
<dbReference type="OrthoDB" id="9807160at2"/>
<name>A0A5C8HQ92_9MICO</name>
<protein>
    <submittedName>
        <fullName evidence="1">Rossmann fold nucleotide-binding protein</fullName>
    </submittedName>
</protein>
<comment type="caution">
    <text evidence="1">The sequence shown here is derived from an EMBL/GenBank/DDBJ whole genome shotgun (WGS) entry which is preliminary data.</text>
</comment>
<dbReference type="PANTHER" id="PTHR43393">
    <property type="entry name" value="CYTOKININ RIBOSIDE 5'-MONOPHOSPHATE PHOSPHORIBOHYDROLASE"/>
    <property type="match status" value="1"/>
</dbReference>
<accession>A0A5C8HQ92</accession>
<dbReference type="InterPro" id="IPR052341">
    <property type="entry name" value="LOG_family_nucleotidases"/>
</dbReference>
<proteinExistence type="predicted"/>
<dbReference type="EMBL" id="VRSW01000002">
    <property type="protein sequence ID" value="TXK04623.1"/>
    <property type="molecule type" value="Genomic_DNA"/>
</dbReference>
<reference evidence="1 2" key="1">
    <citation type="submission" date="2019-08" db="EMBL/GenBank/DDBJ databases">
        <authorList>
            <person name="Dong K."/>
        </authorList>
    </citation>
    <scope>NUCLEOTIDE SEQUENCE [LARGE SCALE GENOMIC DNA]</scope>
    <source>
        <strain evidence="1 2">M4-8</strain>
    </source>
</reference>
<dbReference type="Gene3D" id="3.40.50.450">
    <property type="match status" value="1"/>
</dbReference>
<dbReference type="Pfam" id="PF18306">
    <property type="entry name" value="LDcluster4"/>
    <property type="match status" value="1"/>
</dbReference>